<gene>
    <name evidence="9" type="ORF">SAMN05216167_104104</name>
</gene>
<dbReference type="InterPro" id="IPR031475">
    <property type="entry name" value="NBD_C"/>
</dbReference>
<dbReference type="InterPro" id="IPR042213">
    <property type="entry name" value="NBD_C_sf"/>
</dbReference>
<keyword evidence="6" id="KW-0119">Carbohydrate metabolism</keyword>
<keyword evidence="4" id="KW-0418">Kinase</keyword>
<dbReference type="Proteomes" id="UP000198598">
    <property type="component" value="Unassembled WGS sequence"/>
</dbReference>
<proteinExistence type="inferred from homology"/>
<accession>A0A1I1QZA2</accession>
<sequence length="383" mass="40961">MIAVIADDLTGAAELGGIGLTYGLDVELAMSVNPQSKAELLIIATDARSVSEPEAVAIMTDVSAALQAMKPRLIFKKVDSVLRGHVISETMAQLAVLGLAKALIVPANPALGRILIDGHYYVQGELIHRTHFSKDPEFPITESNVLKRLARNDVPITVQSPTEALVQPGIVIGEVGTQGDLQAWASRVDEQTLPGGGSGFFTAILGSHYVSKRSITPVSTLGQCRLYVCGSAFGQSVELVKKAAMSGNSVCYMPDTLMYPGDQETAELAKWVARIADCFQRNEQVIIAMKSGSTVDTSRLAVHLRTVMAKAVKQVLNQLSVDELIIEGGSTASAILRELGVTRLVVTQELGAGVIRSAVVGQDNLHITVKPGSYRWSPDLWTF</sequence>
<comment type="similarity">
    <text evidence="1">Belongs to the four-carbon acid sugar kinase family.</text>
</comment>
<dbReference type="OrthoDB" id="9778478at2"/>
<evidence type="ECO:0000256" key="6">
    <source>
        <dbReference type="ARBA" id="ARBA00023277"/>
    </source>
</evidence>
<keyword evidence="2" id="KW-0808">Transferase</keyword>
<evidence type="ECO:0000256" key="3">
    <source>
        <dbReference type="ARBA" id="ARBA00022741"/>
    </source>
</evidence>
<organism evidence="9 10">
    <name type="scientific">Spirosoma endophyticum</name>
    <dbReference type="NCBI Taxonomy" id="662367"/>
    <lineage>
        <taxon>Bacteria</taxon>
        <taxon>Pseudomonadati</taxon>
        <taxon>Bacteroidota</taxon>
        <taxon>Cytophagia</taxon>
        <taxon>Cytophagales</taxon>
        <taxon>Cytophagaceae</taxon>
        <taxon>Spirosoma</taxon>
    </lineage>
</organism>
<dbReference type="GO" id="GO:0005524">
    <property type="term" value="F:ATP binding"/>
    <property type="evidence" value="ECO:0007669"/>
    <property type="project" value="UniProtKB-KW"/>
</dbReference>
<keyword evidence="3" id="KW-0547">Nucleotide-binding</keyword>
<dbReference type="GO" id="GO:0016301">
    <property type="term" value="F:kinase activity"/>
    <property type="evidence" value="ECO:0007669"/>
    <property type="project" value="UniProtKB-KW"/>
</dbReference>
<dbReference type="InterPro" id="IPR010737">
    <property type="entry name" value="4-carb_acid_sugar_kinase_N"/>
</dbReference>
<protein>
    <submittedName>
        <fullName evidence="9">Uncharacterized conserved protein YgbK, DUF1537 family</fullName>
    </submittedName>
</protein>
<dbReference type="RefSeq" id="WP_093826485.1">
    <property type="nucleotide sequence ID" value="NZ_FOLQ01000004.1"/>
</dbReference>
<dbReference type="Pfam" id="PF17042">
    <property type="entry name" value="NBD_C"/>
    <property type="match status" value="1"/>
</dbReference>
<evidence type="ECO:0000259" key="8">
    <source>
        <dbReference type="Pfam" id="PF17042"/>
    </source>
</evidence>
<dbReference type="InterPro" id="IPR037051">
    <property type="entry name" value="4-carb_acid_sugar_kinase_N_sf"/>
</dbReference>
<dbReference type="STRING" id="662367.SAMN05216167_104104"/>
<evidence type="ECO:0000313" key="10">
    <source>
        <dbReference type="Proteomes" id="UP000198598"/>
    </source>
</evidence>
<reference evidence="9 10" key="1">
    <citation type="submission" date="2016-10" db="EMBL/GenBank/DDBJ databases">
        <authorList>
            <person name="de Groot N.N."/>
        </authorList>
    </citation>
    <scope>NUCLEOTIDE SEQUENCE [LARGE SCALE GENOMIC DNA]</scope>
    <source>
        <strain evidence="9 10">DSM 26130</strain>
    </source>
</reference>
<dbReference type="SUPFAM" id="SSF142764">
    <property type="entry name" value="YgbK-like"/>
    <property type="match status" value="1"/>
</dbReference>
<feature type="domain" description="Four-carbon acid sugar kinase nucleotide binding" evidence="8">
    <location>
        <begin position="228"/>
        <end position="373"/>
    </location>
</feature>
<feature type="domain" description="Four-carbon acid sugar kinase N-terminal" evidence="7">
    <location>
        <begin position="2"/>
        <end position="152"/>
    </location>
</feature>
<name>A0A1I1QZA2_9BACT</name>
<keyword evidence="5" id="KW-0067">ATP-binding</keyword>
<evidence type="ECO:0000256" key="1">
    <source>
        <dbReference type="ARBA" id="ARBA00005715"/>
    </source>
</evidence>
<dbReference type="Pfam" id="PF07005">
    <property type="entry name" value="SBD_N"/>
    <property type="match status" value="1"/>
</dbReference>
<evidence type="ECO:0000259" key="7">
    <source>
        <dbReference type="Pfam" id="PF07005"/>
    </source>
</evidence>
<evidence type="ECO:0000256" key="2">
    <source>
        <dbReference type="ARBA" id="ARBA00022679"/>
    </source>
</evidence>
<evidence type="ECO:0000313" key="9">
    <source>
        <dbReference type="EMBL" id="SFD25198.1"/>
    </source>
</evidence>
<dbReference type="EMBL" id="FOLQ01000004">
    <property type="protein sequence ID" value="SFD25198.1"/>
    <property type="molecule type" value="Genomic_DNA"/>
</dbReference>
<dbReference type="Gene3D" id="3.40.980.20">
    <property type="entry name" value="Four-carbon acid sugar kinase, nucleotide binding domain"/>
    <property type="match status" value="1"/>
</dbReference>
<dbReference type="Gene3D" id="3.40.50.10840">
    <property type="entry name" value="Putative sugar-binding, N-terminal domain"/>
    <property type="match status" value="1"/>
</dbReference>
<evidence type="ECO:0000256" key="4">
    <source>
        <dbReference type="ARBA" id="ARBA00022777"/>
    </source>
</evidence>
<keyword evidence="10" id="KW-1185">Reference proteome</keyword>
<dbReference type="AlphaFoldDB" id="A0A1I1QZA2"/>
<evidence type="ECO:0000256" key="5">
    <source>
        <dbReference type="ARBA" id="ARBA00022840"/>
    </source>
</evidence>